<dbReference type="Proteomes" id="UP000275078">
    <property type="component" value="Unassembled WGS sequence"/>
</dbReference>
<dbReference type="AlphaFoldDB" id="A0A3N4HLE1"/>
<sequence length="281" mass="30472">MLLPTFLLLLSLLTATHSAPIPGRVPYKPGLLSTYLLPAFVLLSPPKLPPPKIPPPKKPERNLTAIHEASLLTNPSYAGAGAIYRNLPPPYTPLPPPLDLYLPERSHTTSGVPHEISLRTDPRSNGDLLNDAFVTSLAWFTAVPIVQTLHEGLMNALYWAGPFEDSMWKNVGDLLNLAVLFTAPVVTWDMLGQLKRRIEGGPVVEMLEGRPVVGYVKEYGEDGGTVELVPVYGELGGVEHLDGEKVMGNMQALLGDGQEPVRELVSIQEPVVAVSAINLSM</sequence>
<keyword evidence="3" id="KW-1185">Reference proteome</keyword>
<keyword evidence="1" id="KW-0732">Signal</keyword>
<evidence type="ECO:0000313" key="2">
    <source>
        <dbReference type="EMBL" id="RPA74589.1"/>
    </source>
</evidence>
<organism evidence="2 3">
    <name type="scientific">Ascobolus immersus RN42</name>
    <dbReference type="NCBI Taxonomy" id="1160509"/>
    <lineage>
        <taxon>Eukaryota</taxon>
        <taxon>Fungi</taxon>
        <taxon>Dikarya</taxon>
        <taxon>Ascomycota</taxon>
        <taxon>Pezizomycotina</taxon>
        <taxon>Pezizomycetes</taxon>
        <taxon>Pezizales</taxon>
        <taxon>Ascobolaceae</taxon>
        <taxon>Ascobolus</taxon>
    </lineage>
</organism>
<evidence type="ECO:0000313" key="3">
    <source>
        <dbReference type="Proteomes" id="UP000275078"/>
    </source>
</evidence>
<gene>
    <name evidence="2" type="ORF">BJ508DRAFT_332932</name>
</gene>
<accession>A0A3N4HLE1</accession>
<name>A0A3N4HLE1_ASCIM</name>
<dbReference type="EMBL" id="ML119786">
    <property type="protein sequence ID" value="RPA74589.1"/>
    <property type="molecule type" value="Genomic_DNA"/>
</dbReference>
<evidence type="ECO:0000256" key="1">
    <source>
        <dbReference type="SAM" id="SignalP"/>
    </source>
</evidence>
<feature type="signal peptide" evidence="1">
    <location>
        <begin position="1"/>
        <end position="18"/>
    </location>
</feature>
<reference evidence="2 3" key="1">
    <citation type="journal article" date="2018" name="Nat. Ecol. Evol.">
        <title>Pezizomycetes genomes reveal the molecular basis of ectomycorrhizal truffle lifestyle.</title>
        <authorList>
            <person name="Murat C."/>
            <person name="Payen T."/>
            <person name="Noel B."/>
            <person name="Kuo A."/>
            <person name="Morin E."/>
            <person name="Chen J."/>
            <person name="Kohler A."/>
            <person name="Krizsan K."/>
            <person name="Balestrini R."/>
            <person name="Da Silva C."/>
            <person name="Montanini B."/>
            <person name="Hainaut M."/>
            <person name="Levati E."/>
            <person name="Barry K.W."/>
            <person name="Belfiori B."/>
            <person name="Cichocki N."/>
            <person name="Clum A."/>
            <person name="Dockter R.B."/>
            <person name="Fauchery L."/>
            <person name="Guy J."/>
            <person name="Iotti M."/>
            <person name="Le Tacon F."/>
            <person name="Lindquist E.A."/>
            <person name="Lipzen A."/>
            <person name="Malagnac F."/>
            <person name="Mello A."/>
            <person name="Molinier V."/>
            <person name="Miyauchi S."/>
            <person name="Poulain J."/>
            <person name="Riccioni C."/>
            <person name="Rubini A."/>
            <person name="Sitrit Y."/>
            <person name="Splivallo R."/>
            <person name="Traeger S."/>
            <person name="Wang M."/>
            <person name="Zifcakova L."/>
            <person name="Wipf D."/>
            <person name="Zambonelli A."/>
            <person name="Paolocci F."/>
            <person name="Nowrousian M."/>
            <person name="Ottonello S."/>
            <person name="Baldrian P."/>
            <person name="Spatafora J.W."/>
            <person name="Henrissat B."/>
            <person name="Nagy L.G."/>
            <person name="Aury J.M."/>
            <person name="Wincker P."/>
            <person name="Grigoriev I.V."/>
            <person name="Bonfante P."/>
            <person name="Martin F.M."/>
        </authorList>
    </citation>
    <scope>NUCLEOTIDE SEQUENCE [LARGE SCALE GENOMIC DNA]</scope>
    <source>
        <strain evidence="2 3">RN42</strain>
    </source>
</reference>
<feature type="chain" id="PRO_5018184994" evidence="1">
    <location>
        <begin position="19"/>
        <end position="281"/>
    </location>
</feature>
<protein>
    <submittedName>
        <fullName evidence="2">Uncharacterized protein</fullName>
    </submittedName>
</protein>
<proteinExistence type="predicted"/>